<dbReference type="EMBL" id="CADCTP010000050">
    <property type="protein sequence ID" value="CAA9221318.1"/>
    <property type="molecule type" value="Genomic_DNA"/>
</dbReference>
<name>A0A6J4HG66_9ACTN</name>
<evidence type="ECO:0000313" key="1">
    <source>
        <dbReference type="EMBL" id="CAA9221318.1"/>
    </source>
</evidence>
<dbReference type="InterPro" id="IPR029058">
    <property type="entry name" value="AB_hydrolase_fold"/>
</dbReference>
<dbReference type="SUPFAM" id="SSF53474">
    <property type="entry name" value="alpha/beta-Hydrolases"/>
    <property type="match status" value="1"/>
</dbReference>
<sequence length="96" mass="10433">MRAPGGALVALDHTVATALQQPRHLGGHRRYLDELLERLDVRHRVLLVGHDRGGVLAVDRARRHPTAVRGLAYMETLAAPVTAHGPNAANWIDGLP</sequence>
<reference evidence="1" key="1">
    <citation type="submission" date="2020-02" db="EMBL/GenBank/DDBJ databases">
        <authorList>
            <person name="Meier V. D."/>
        </authorList>
    </citation>
    <scope>NUCLEOTIDE SEQUENCE</scope>
    <source>
        <strain evidence="1">AVDCRST_MAG41</strain>
    </source>
</reference>
<accession>A0A6J4HG66</accession>
<dbReference type="Gene3D" id="3.40.50.1820">
    <property type="entry name" value="alpha/beta hydrolase"/>
    <property type="match status" value="1"/>
</dbReference>
<protein>
    <recommendedName>
        <fullName evidence="2">AB hydrolase-1 domain-containing protein</fullName>
    </recommendedName>
</protein>
<dbReference type="AlphaFoldDB" id="A0A6J4HG66"/>
<proteinExistence type="predicted"/>
<evidence type="ECO:0008006" key="2">
    <source>
        <dbReference type="Google" id="ProtNLM"/>
    </source>
</evidence>
<gene>
    <name evidence="1" type="ORF">AVDCRST_MAG41-513</name>
</gene>
<organism evidence="1">
    <name type="scientific">uncultured Mycobacteriales bacterium</name>
    <dbReference type="NCBI Taxonomy" id="581187"/>
    <lineage>
        <taxon>Bacteria</taxon>
        <taxon>Bacillati</taxon>
        <taxon>Actinomycetota</taxon>
        <taxon>Actinomycetes</taxon>
        <taxon>Mycobacteriales</taxon>
        <taxon>environmental samples</taxon>
    </lineage>
</organism>